<evidence type="ECO:0000313" key="3">
    <source>
        <dbReference type="Proteomes" id="UP000593573"/>
    </source>
</evidence>
<gene>
    <name evidence="2" type="ORF">Goklo_026490</name>
</gene>
<protein>
    <submittedName>
        <fullName evidence="2">Uncharacterized protein</fullName>
    </submittedName>
</protein>
<reference evidence="2 3" key="1">
    <citation type="journal article" date="2019" name="Genome Biol. Evol.">
        <title>Insights into the evolution of the New World diploid cottons (Gossypium, subgenus Houzingenia) based on genome sequencing.</title>
        <authorList>
            <person name="Grover C.E."/>
            <person name="Arick M.A. 2nd"/>
            <person name="Thrash A."/>
            <person name="Conover J.L."/>
            <person name="Sanders W.S."/>
            <person name="Peterson D.G."/>
            <person name="Frelichowski J.E."/>
            <person name="Scheffler J.A."/>
            <person name="Scheffler B.E."/>
            <person name="Wendel J.F."/>
        </authorList>
    </citation>
    <scope>NUCLEOTIDE SEQUENCE [LARGE SCALE GENOMIC DNA]</scope>
    <source>
        <strain evidence="2">57</strain>
        <tissue evidence="2">Leaf</tissue>
    </source>
</reference>
<feature type="non-terminal residue" evidence="2">
    <location>
        <position position="21"/>
    </location>
</feature>
<keyword evidence="3" id="KW-1185">Reference proteome</keyword>
<organism evidence="2 3">
    <name type="scientific">Gossypium klotzschianum</name>
    <dbReference type="NCBI Taxonomy" id="34286"/>
    <lineage>
        <taxon>Eukaryota</taxon>
        <taxon>Viridiplantae</taxon>
        <taxon>Streptophyta</taxon>
        <taxon>Embryophyta</taxon>
        <taxon>Tracheophyta</taxon>
        <taxon>Spermatophyta</taxon>
        <taxon>Magnoliopsida</taxon>
        <taxon>eudicotyledons</taxon>
        <taxon>Gunneridae</taxon>
        <taxon>Pentapetalae</taxon>
        <taxon>rosids</taxon>
        <taxon>malvids</taxon>
        <taxon>Malvales</taxon>
        <taxon>Malvaceae</taxon>
        <taxon>Malvoideae</taxon>
        <taxon>Gossypium</taxon>
    </lineage>
</organism>
<dbReference type="Proteomes" id="UP000593573">
    <property type="component" value="Unassembled WGS sequence"/>
</dbReference>
<comment type="caution">
    <text evidence="2">The sequence shown here is derived from an EMBL/GenBank/DDBJ whole genome shotgun (WGS) entry which is preliminary data.</text>
</comment>
<dbReference type="EMBL" id="JABFAB010000002">
    <property type="protein sequence ID" value="MBA0642025.1"/>
    <property type="molecule type" value="Genomic_DNA"/>
</dbReference>
<accession>A0A7J8TV74</accession>
<evidence type="ECO:0000256" key="1">
    <source>
        <dbReference type="SAM" id="MobiDB-lite"/>
    </source>
</evidence>
<feature type="region of interest" description="Disordered" evidence="1">
    <location>
        <begin position="1"/>
        <end position="21"/>
    </location>
</feature>
<proteinExistence type="predicted"/>
<dbReference type="AlphaFoldDB" id="A0A7J8TV74"/>
<evidence type="ECO:0000313" key="2">
    <source>
        <dbReference type="EMBL" id="MBA0642025.1"/>
    </source>
</evidence>
<sequence>MFTSSKWLREESPQGLRTQGN</sequence>
<name>A0A7J8TV74_9ROSI</name>